<protein>
    <submittedName>
        <fullName evidence="5">LacI family transcriptional regulator</fullName>
    </submittedName>
</protein>
<dbReference type="InterPro" id="IPR046335">
    <property type="entry name" value="LacI/GalR-like_sensor"/>
</dbReference>
<dbReference type="CDD" id="cd06267">
    <property type="entry name" value="PBP1_LacI_sugar_binding-like"/>
    <property type="match status" value="1"/>
</dbReference>
<dbReference type="OrthoDB" id="1938857at2"/>
<reference evidence="5 6" key="1">
    <citation type="submission" date="2019-03" db="EMBL/GenBank/DDBJ databases">
        <title>Genomics of glacier-inhabiting Cryobacterium strains.</title>
        <authorList>
            <person name="Liu Q."/>
            <person name="Xin Y.-H."/>
        </authorList>
    </citation>
    <scope>NUCLEOTIDE SEQUENCE [LARGE SCALE GENOMIC DNA]</scope>
    <source>
        <strain evidence="5 6">Sr39</strain>
    </source>
</reference>
<sequence>MTDHPPLRPIGLALVRATEIMGAEPYFHEFIAGIEQVVRPAGYSVLLNVLPNSTAEVATYRRWSADGEVSGVILVDLAIDDPRPQLVRSLGLPAIVVGPPSAASGFRAVWTNDDIAMRDAVEYLARLGHTRIAHVGGPDTLLHTRIRRDVFLRECERLGIEPVAQNGDYSRVSGERCMRTLCAHREQPTAAILDNDLMALGALDAARELGISVPGGFSLLAWDDSAQCQLSEPPLSAVSHDVQVIGMLTGQGILAEIVLASAQSIASPPVVIITRESTGAPLPVITT</sequence>
<dbReference type="Gene3D" id="3.40.50.2300">
    <property type="match status" value="2"/>
</dbReference>
<keyword evidence="3" id="KW-0804">Transcription</keyword>
<evidence type="ECO:0000313" key="5">
    <source>
        <dbReference type="EMBL" id="TFD60911.1"/>
    </source>
</evidence>
<accession>A0A4R9AFC4</accession>
<dbReference type="PANTHER" id="PTHR30146:SF155">
    <property type="entry name" value="ALANINE RACEMASE"/>
    <property type="match status" value="1"/>
</dbReference>
<keyword evidence="1" id="KW-0805">Transcription regulation</keyword>
<dbReference type="Proteomes" id="UP000298170">
    <property type="component" value="Unassembled WGS sequence"/>
</dbReference>
<keyword evidence="6" id="KW-1185">Reference proteome</keyword>
<dbReference type="GO" id="GO:0000976">
    <property type="term" value="F:transcription cis-regulatory region binding"/>
    <property type="evidence" value="ECO:0007669"/>
    <property type="project" value="TreeGrafter"/>
</dbReference>
<keyword evidence="2" id="KW-0238">DNA-binding</keyword>
<feature type="domain" description="Transcriptional regulator LacI/GalR-like sensor" evidence="4">
    <location>
        <begin position="121"/>
        <end position="278"/>
    </location>
</feature>
<dbReference type="Pfam" id="PF13377">
    <property type="entry name" value="Peripla_BP_3"/>
    <property type="match status" value="1"/>
</dbReference>
<evidence type="ECO:0000256" key="1">
    <source>
        <dbReference type="ARBA" id="ARBA00023015"/>
    </source>
</evidence>
<comment type="caution">
    <text evidence="5">The sequence shown here is derived from an EMBL/GenBank/DDBJ whole genome shotgun (WGS) entry which is preliminary data.</text>
</comment>
<dbReference type="GO" id="GO:0003700">
    <property type="term" value="F:DNA-binding transcription factor activity"/>
    <property type="evidence" value="ECO:0007669"/>
    <property type="project" value="TreeGrafter"/>
</dbReference>
<dbReference type="RefSeq" id="WP_134514060.1">
    <property type="nucleotide sequence ID" value="NZ_SOHJ01000007.1"/>
</dbReference>
<dbReference type="SUPFAM" id="SSF53822">
    <property type="entry name" value="Periplasmic binding protein-like I"/>
    <property type="match status" value="1"/>
</dbReference>
<organism evidence="5 6">
    <name type="scientific">Cryobacterium suzukii</name>
    <dbReference type="NCBI Taxonomy" id="1259198"/>
    <lineage>
        <taxon>Bacteria</taxon>
        <taxon>Bacillati</taxon>
        <taxon>Actinomycetota</taxon>
        <taxon>Actinomycetes</taxon>
        <taxon>Micrococcales</taxon>
        <taxon>Microbacteriaceae</taxon>
        <taxon>Cryobacterium</taxon>
    </lineage>
</organism>
<dbReference type="PANTHER" id="PTHR30146">
    <property type="entry name" value="LACI-RELATED TRANSCRIPTIONAL REPRESSOR"/>
    <property type="match status" value="1"/>
</dbReference>
<evidence type="ECO:0000256" key="3">
    <source>
        <dbReference type="ARBA" id="ARBA00023163"/>
    </source>
</evidence>
<dbReference type="InterPro" id="IPR028082">
    <property type="entry name" value="Peripla_BP_I"/>
</dbReference>
<evidence type="ECO:0000256" key="2">
    <source>
        <dbReference type="ARBA" id="ARBA00023125"/>
    </source>
</evidence>
<dbReference type="AlphaFoldDB" id="A0A4R9AFC4"/>
<dbReference type="EMBL" id="SOHJ01000007">
    <property type="protein sequence ID" value="TFD60911.1"/>
    <property type="molecule type" value="Genomic_DNA"/>
</dbReference>
<gene>
    <name evidence="5" type="ORF">E3T39_07295</name>
</gene>
<evidence type="ECO:0000259" key="4">
    <source>
        <dbReference type="Pfam" id="PF13377"/>
    </source>
</evidence>
<proteinExistence type="predicted"/>
<evidence type="ECO:0000313" key="6">
    <source>
        <dbReference type="Proteomes" id="UP000298170"/>
    </source>
</evidence>
<name>A0A4R9AFC4_9MICO</name>